<dbReference type="Gene3D" id="3.40.50.720">
    <property type="entry name" value="NAD(P)-binding Rossmann-like Domain"/>
    <property type="match status" value="1"/>
</dbReference>
<protein>
    <recommendedName>
        <fullName evidence="1">NAD-dependent epimerase/dehydratase domain-containing protein</fullName>
    </recommendedName>
</protein>
<evidence type="ECO:0000259" key="1">
    <source>
        <dbReference type="Pfam" id="PF01370"/>
    </source>
</evidence>
<accession>X0RW91</accession>
<name>X0RW91_9ZZZZ</name>
<gene>
    <name evidence="2" type="ORF">S01H1_13091</name>
</gene>
<feature type="non-terminal residue" evidence="2">
    <location>
        <position position="231"/>
    </location>
</feature>
<dbReference type="PANTHER" id="PTHR43245">
    <property type="entry name" value="BIFUNCTIONAL POLYMYXIN RESISTANCE PROTEIN ARNA"/>
    <property type="match status" value="1"/>
</dbReference>
<dbReference type="InterPro" id="IPR001509">
    <property type="entry name" value="Epimerase_deHydtase"/>
</dbReference>
<organism evidence="2">
    <name type="scientific">marine sediment metagenome</name>
    <dbReference type="NCBI Taxonomy" id="412755"/>
    <lineage>
        <taxon>unclassified sequences</taxon>
        <taxon>metagenomes</taxon>
        <taxon>ecological metagenomes</taxon>
    </lineage>
</organism>
<dbReference type="EMBL" id="BARS01006747">
    <property type="protein sequence ID" value="GAF73089.1"/>
    <property type="molecule type" value="Genomic_DNA"/>
</dbReference>
<feature type="domain" description="NAD-dependent epimerase/dehydratase" evidence="1">
    <location>
        <begin position="3"/>
        <end position="227"/>
    </location>
</feature>
<dbReference type="SUPFAM" id="SSF51735">
    <property type="entry name" value="NAD(P)-binding Rossmann-fold domains"/>
    <property type="match status" value="1"/>
</dbReference>
<sequence>MNIVVVGGAGFIGSHLVDRLLAEGHSVDVIDDLSVGSLANLADARASGGALKIHHLDAASAEADSLIGMRRPEVIYQLGLLPRHERSARAQGRVFSLALGTLEAARKHGVGKVVVALPASALYGQPTVQSLPVKEGDLTPRGVRGVVARSIVDLLSTYREQYSVEFTALALATVYGPRQIPGSGVVATFHEAALTSTPPVFDGDGRQTRDLLYIDDAVDALVRASERRANS</sequence>
<dbReference type="InterPro" id="IPR050177">
    <property type="entry name" value="Lipid_A_modif_metabolic_enz"/>
</dbReference>
<comment type="caution">
    <text evidence="2">The sequence shown here is derived from an EMBL/GenBank/DDBJ whole genome shotgun (WGS) entry which is preliminary data.</text>
</comment>
<dbReference type="InterPro" id="IPR036291">
    <property type="entry name" value="NAD(P)-bd_dom_sf"/>
</dbReference>
<proteinExistence type="predicted"/>
<dbReference type="Pfam" id="PF01370">
    <property type="entry name" value="Epimerase"/>
    <property type="match status" value="1"/>
</dbReference>
<dbReference type="AlphaFoldDB" id="X0RW91"/>
<dbReference type="PANTHER" id="PTHR43245:SF13">
    <property type="entry name" value="UDP-D-APIOSE_UDP-D-XYLOSE SYNTHASE 2"/>
    <property type="match status" value="1"/>
</dbReference>
<reference evidence="2" key="1">
    <citation type="journal article" date="2014" name="Front. Microbiol.">
        <title>High frequency of phylogenetically diverse reductive dehalogenase-homologous genes in deep subseafloor sedimentary metagenomes.</title>
        <authorList>
            <person name="Kawai M."/>
            <person name="Futagami T."/>
            <person name="Toyoda A."/>
            <person name="Takaki Y."/>
            <person name="Nishi S."/>
            <person name="Hori S."/>
            <person name="Arai W."/>
            <person name="Tsubouchi T."/>
            <person name="Morono Y."/>
            <person name="Uchiyama I."/>
            <person name="Ito T."/>
            <person name="Fujiyama A."/>
            <person name="Inagaki F."/>
            <person name="Takami H."/>
        </authorList>
    </citation>
    <scope>NUCLEOTIDE SEQUENCE</scope>
    <source>
        <strain evidence="2">Expedition CK06-06</strain>
    </source>
</reference>
<evidence type="ECO:0000313" key="2">
    <source>
        <dbReference type="EMBL" id="GAF73089.1"/>
    </source>
</evidence>